<feature type="modified residue" description="4-aspartylphosphate" evidence="4">
    <location>
        <position position="603"/>
    </location>
</feature>
<feature type="domain" description="Response regulatory" evidence="6">
    <location>
        <begin position="553"/>
        <end position="670"/>
    </location>
</feature>
<dbReference type="Gene3D" id="3.30.565.10">
    <property type="entry name" value="Histidine kinase-like ATPase, C-terminal domain"/>
    <property type="match status" value="1"/>
</dbReference>
<comment type="catalytic activity">
    <reaction evidence="1">
        <text>ATP + protein L-histidine = ADP + protein N-phospho-L-histidine.</text>
        <dbReference type="EC" id="2.7.13.3"/>
    </reaction>
</comment>
<reference evidence="10" key="1">
    <citation type="journal article" date="2019" name="Int. J. Syst. Evol. Microbiol.">
        <title>The Global Catalogue of Microorganisms (GCM) 10K type strain sequencing project: providing services to taxonomists for standard genome sequencing and annotation.</title>
        <authorList>
            <consortium name="The Broad Institute Genomics Platform"/>
            <consortium name="The Broad Institute Genome Sequencing Center for Infectious Disease"/>
            <person name="Wu L."/>
            <person name="Ma J."/>
        </authorList>
    </citation>
    <scope>NUCLEOTIDE SEQUENCE [LARGE SCALE GENOMIC DNA]</scope>
    <source>
        <strain evidence="10">NBRC 102407</strain>
    </source>
</reference>
<dbReference type="SMART" id="SM00388">
    <property type="entry name" value="HisKA"/>
    <property type="match status" value="1"/>
</dbReference>
<dbReference type="PROSITE" id="PS50113">
    <property type="entry name" value="PAC"/>
    <property type="match status" value="1"/>
</dbReference>
<dbReference type="InterPro" id="IPR003661">
    <property type="entry name" value="HisK_dim/P_dom"/>
</dbReference>
<dbReference type="EC" id="2.7.13.3" evidence="2"/>
<dbReference type="SMART" id="SM00387">
    <property type="entry name" value="HATPase_c"/>
    <property type="match status" value="1"/>
</dbReference>
<dbReference type="PROSITE" id="PS50112">
    <property type="entry name" value="PAS"/>
    <property type="match status" value="1"/>
</dbReference>
<dbReference type="SUPFAM" id="SSF47384">
    <property type="entry name" value="Homodimeric domain of signal transducing histidine kinase"/>
    <property type="match status" value="1"/>
</dbReference>
<dbReference type="Pfam" id="PF13426">
    <property type="entry name" value="PAS_9"/>
    <property type="match status" value="1"/>
</dbReference>
<dbReference type="Gene3D" id="1.10.287.130">
    <property type="match status" value="1"/>
</dbReference>
<dbReference type="SUPFAM" id="SSF52172">
    <property type="entry name" value="CheY-like"/>
    <property type="match status" value="1"/>
</dbReference>
<dbReference type="InterPro" id="IPR011006">
    <property type="entry name" value="CheY-like_superfamily"/>
</dbReference>
<dbReference type="CDD" id="cd00130">
    <property type="entry name" value="PAS"/>
    <property type="match status" value="1"/>
</dbReference>
<evidence type="ECO:0000313" key="10">
    <source>
        <dbReference type="Proteomes" id="UP001157167"/>
    </source>
</evidence>
<dbReference type="EMBL" id="BSPX01000017">
    <property type="protein sequence ID" value="GLT22024.1"/>
    <property type="molecule type" value="Genomic_DNA"/>
</dbReference>
<dbReference type="InterPro" id="IPR000700">
    <property type="entry name" value="PAS-assoc_C"/>
</dbReference>
<keyword evidence="3 4" id="KW-0597">Phosphoprotein</keyword>
<feature type="domain" description="PAS" evidence="7">
    <location>
        <begin position="144"/>
        <end position="193"/>
    </location>
</feature>
<proteinExistence type="predicted"/>
<keyword evidence="10" id="KW-1185">Reference proteome</keyword>
<dbReference type="PRINTS" id="PR00344">
    <property type="entry name" value="BCTRLSENSOR"/>
</dbReference>
<dbReference type="Gene3D" id="3.30.450.20">
    <property type="entry name" value="PAS domain"/>
    <property type="match status" value="2"/>
</dbReference>
<dbReference type="InterPro" id="IPR005467">
    <property type="entry name" value="His_kinase_dom"/>
</dbReference>
<dbReference type="CDD" id="cd17546">
    <property type="entry name" value="REC_hyHK_CKI1_RcsC-like"/>
    <property type="match status" value="1"/>
</dbReference>
<name>A0ABQ6FAL1_9RHOO</name>
<dbReference type="Proteomes" id="UP001157167">
    <property type="component" value="Unassembled WGS sequence"/>
</dbReference>
<dbReference type="SMART" id="SM00091">
    <property type="entry name" value="PAS"/>
    <property type="match status" value="2"/>
</dbReference>
<dbReference type="InterPro" id="IPR000014">
    <property type="entry name" value="PAS"/>
</dbReference>
<dbReference type="SUPFAM" id="SSF55785">
    <property type="entry name" value="PYP-like sensor domain (PAS domain)"/>
    <property type="match status" value="2"/>
</dbReference>
<dbReference type="SMART" id="SM00448">
    <property type="entry name" value="REC"/>
    <property type="match status" value="1"/>
</dbReference>
<evidence type="ECO:0000256" key="1">
    <source>
        <dbReference type="ARBA" id="ARBA00000085"/>
    </source>
</evidence>
<dbReference type="Gene3D" id="3.40.50.2300">
    <property type="match status" value="1"/>
</dbReference>
<dbReference type="InterPro" id="IPR001610">
    <property type="entry name" value="PAC"/>
</dbReference>
<dbReference type="SMART" id="SM00086">
    <property type="entry name" value="PAC"/>
    <property type="match status" value="1"/>
</dbReference>
<dbReference type="InterPro" id="IPR036890">
    <property type="entry name" value="HATPase_C_sf"/>
</dbReference>
<dbReference type="NCBIfam" id="TIGR00229">
    <property type="entry name" value="sensory_box"/>
    <property type="match status" value="1"/>
</dbReference>
<dbReference type="InterPro" id="IPR035965">
    <property type="entry name" value="PAS-like_dom_sf"/>
</dbReference>
<dbReference type="PANTHER" id="PTHR45339">
    <property type="entry name" value="HYBRID SIGNAL TRANSDUCTION HISTIDINE KINASE J"/>
    <property type="match status" value="1"/>
</dbReference>
<evidence type="ECO:0000259" key="8">
    <source>
        <dbReference type="PROSITE" id="PS50113"/>
    </source>
</evidence>
<dbReference type="CDD" id="cd16922">
    <property type="entry name" value="HATPase_EvgS-ArcB-TorS-like"/>
    <property type="match status" value="1"/>
</dbReference>
<evidence type="ECO:0000313" key="9">
    <source>
        <dbReference type="EMBL" id="GLT22024.1"/>
    </source>
</evidence>
<evidence type="ECO:0000256" key="3">
    <source>
        <dbReference type="ARBA" id="ARBA00022553"/>
    </source>
</evidence>
<feature type="domain" description="Histidine kinase" evidence="5">
    <location>
        <begin position="304"/>
        <end position="524"/>
    </location>
</feature>
<protein>
    <recommendedName>
        <fullName evidence="2">histidine kinase</fullName>
        <ecNumber evidence="2">2.7.13.3</ecNumber>
    </recommendedName>
</protein>
<accession>A0ABQ6FAL1</accession>
<sequence>MVPMRNDDESQACLLSAILEGSEDGVLAVDRDNRLVAVNERFFSVWGVPRPPGPLAALFRSPFDPIYDAVLSRVVAPAHFQEWGLHVLPLMEQVDSGDVPLKDGRTLRGHAIPWRAGNGELLGRIWYFRDVTEMVRSIQTIEASERRYRTAFQTTLDAIAITTLAGGVYVDVNQAFLDITQYSRDELIGRSSLELGIWADTNDRVSFAEKVRREQARVRLEARFRKKNGEIFWGMFSVSPMEFNGEPCLLSITRDITESKAAQDELARHRDSLELLVAERTAELSRAKEAAEAASVAKSAFLANMSHEIRTPLNAITGMAYLIRRGGLTPEQAAQLDKLVGAGEHLLKIINGVLELSKIEAGKIVVSEAPLRVESVLQNVVSMLHVRAVEKRLRLATECDPLPADLLGDATLLQQALLNYAANAVKFTEGGSVILRVKLLEETPDAALLRFEVEDSGIGIDPEVLSRLFRAFEQADNTMTRKHGGTGLGLAITRELAERMGGAAGASSCPGVGSTFWFTARLGRGQRAGLPAVHFDADADAEATLMESFAGRRILLADDEPINREIAELMLVGAGLQVDTAEDGAEAVRRVAQDAGYDLILMDMQMPNMDGLEATRQIRELLQGRNIPIVAMTANAFAEDRARCLAAGMDDFIAKPIDPDRVFSTVLCWLRQRASELG</sequence>
<evidence type="ECO:0000256" key="4">
    <source>
        <dbReference type="PROSITE-ProRule" id="PRU00169"/>
    </source>
</evidence>
<evidence type="ECO:0000256" key="2">
    <source>
        <dbReference type="ARBA" id="ARBA00012438"/>
    </source>
</evidence>
<dbReference type="Pfam" id="PF02518">
    <property type="entry name" value="HATPase_c"/>
    <property type="match status" value="1"/>
</dbReference>
<evidence type="ECO:0000259" key="7">
    <source>
        <dbReference type="PROSITE" id="PS50112"/>
    </source>
</evidence>
<dbReference type="SUPFAM" id="SSF55874">
    <property type="entry name" value="ATPase domain of HSP90 chaperone/DNA topoisomerase II/histidine kinase"/>
    <property type="match status" value="1"/>
</dbReference>
<organism evidence="9 10">
    <name type="scientific">Zoogloea oryzae</name>
    <dbReference type="NCBI Taxonomy" id="310767"/>
    <lineage>
        <taxon>Bacteria</taxon>
        <taxon>Pseudomonadati</taxon>
        <taxon>Pseudomonadota</taxon>
        <taxon>Betaproteobacteria</taxon>
        <taxon>Rhodocyclales</taxon>
        <taxon>Zoogloeaceae</taxon>
        <taxon>Zoogloea</taxon>
    </lineage>
</organism>
<comment type="caution">
    <text evidence="9">The sequence shown here is derived from an EMBL/GenBank/DDBJ whole genome shotgun (WGS) entry which is preliminary data.</text>
</comment>
<dbReference type="CDD" id="cd00082">
    <property type="entry name" value="HisKA"/>
    <property type="match status" value="1"/>
</dbReference>
<dbReference type="Pfam" id="PF00072">
    <property type="entry name" value="Response_reg"/>
    <property type="match status" value="1"/>
</dbReference>
<dbReference type="InterPro" id="IPR004358">
    <property type="entry name" value="Sig_transdc_His_kin-like_C"/>
</dbReference>
<dbReference type="Pfam" id="PF13188">
    <property type="entry name" value="PAS_8"/>
    <property type="match status" value="1"/>
</dbReference>
<dbReference type="PROSITE" id="PS50110">
    <property type="entry name" value="RESPONSE_REGULATORY"/>
    <property type="match status" value="1"/>
</dbReference>
<dbReference type="InterPro" id="IPR003594">
    <property type="entry name" value="HATPase_dom"/>
</dbReference>
<dbReference type="Pfam" id="PF00512">
    <property type="entry name" value="HisKA"/>
    <property type="match status" value="1"/>
</dbReference>
<evidence type="ECO:0000259" key="6">
    <source>
        <dbReference type="PROSITE" id="PS50110"/>
    </source>
</evidence>
<dbReference type="InterPro" id="IPR001789">
    <property type="entry name" value="Sig_transdc_resp-reg_receiver"/>
</dbReference>
<evidence type="ECO:0000259" key="5">
    <source>
        <dbReference type="PROSITE" id="PS50109"/>
    </source>
</evidence>
<gene>
    <name evidence="9" type="ORF">GCM10007933_14800</name>
</gene>
<dbReference type="InterPro" id="IPR036097">
    <property type="entry name" value="HisK_dim/P_sf"/>
</dbReference>
<dbReference type="PROSITE" id="PS50109">
    <property type="entry name" value="HIS_KIN"/>
    <property type="match status" value="1"/>
</dbReference>
<feature type="domain" description="PAC" evidence="8">
    <location>
        <begin position="218"/>
        <end position="268"/>
    </location>
</feature>
<dbReference type="PANTHER" id="PTHR45339:SF5">
    <property type="entry name" value="HISTIDINE KINASE"/>
    <property type="match status" value="1"/>
</dbReference>